<comment type="caution">
    <text evidence="1">The sequence shown here is derived from an EMBL/GenBank/DDBJ whole genome shotgun (WGS) entry which is preliminary data.</text>
</comment>
<dbReference type="EMBL" id="VFOW01000001">
    <property type="protein sequence ID" value="TQL75632.1"/>
    <property type="molecule type" value="Genomic_DNA"/>
</dbReference>
<gene>
    <name evidence="1" type="ORF">FB566_1141</name>
</gene>
<dbReference type="AlphaFoldDB" id="A0A543ASR5"/>
<evidence type="ECO:0000313" key="2">
    <source>
        <dbReference type="Proteomes" id="UP000317043"/>
    </source>
</evidence>
<sequence>MDVVAAAIARLRDAGWTVERTSIRRDAPAALTSASPTQLAWASSFTRLSNPDDTTWFLSMNDYAGTSDDAFAWDAIETLSLEAATDVHENALVLEFWRRHRPILLSVRHRYSYLAVRADGVVVHGAEPEFEQTSDVAADLDSLLRSVGMPGEPAIDLVDDLLFG</sequence>
<proteinExistence type="predicted"/>
<protein>
    <submittedName>
        <fullName evidence="1">Uncharacterized protein</fullName>
    </submittedName>
</protein>
<dbReference type="OrthoDB" id="5061673at2"/>
<dbReference type="Proteomes" id="UP000317043">
    <property type="component" value="Unassembled WGS sequence"/>
</dbReference>
<name>A0A543ASR5_9ACTN</name>
<organism evidence="1 2">
    <name type="scientific">Stackebrandtia endophytica</name>
    <dbReference type="NCBI Taxonomy" id="1496996"/>
    <lineage>
        <taxon>Bacteria</taxon>
        <taxon>Bacillati</taxon>
        <taxon>Actinomycetota</taxon>
        <taxon>Actinomycetes</taxon>
        <taxon>Glycomycetales</taxon>
        <taxon>Glycomycetaceae</taxon>
        <taxon>Stackebrandtia</taxon>
    </lineage>
</organism>
<keyword evidence="2" id="KW-1185">Reference proteome</keyword>
<evidence type="ECO:0000313" key="1">
    <source>
        <dbReference type="EMBL" id="TQL75632.1"/>
    </source>
</evidence>
<reference evidence="1 2" key="1">
    <citation type="submission" date="2019-06" db="EMBL/GenBank/DDBJ databases">
        <title>Sequencing the genomes of 1000 actinobacteria strains.</title>
        <authorList>
            <person name="Klenk H.-P."/>
        </authorList>
    </citation>
    <scope>NUCLEOTIDE SEQUENCE [LARGE SCALE GENOMIC DNA]</scope>
    <source>
        <strain evidence="1 2">DSM 45928</strain>
    </source>
</reference>
<dbReference type="InParanoid" id="A0A543ASR5"/>
<dbReference type="RefSeq" id="WP_142035805.1">
    <property type="nucleotide sequence ID" value="NZ_JBHTGS010000001.1"/>
</dbReference>
<accession>A0A543ASR5</accession>